<name>A0A9W9VKG8_9EURO</name>
<reference evidence="2" key="2">
    <citation type="journal article" date="2023" name="IMA Fungus">
        <title>Comparative genomic study of the Penicillium genus elucidates a diverse pangenome and 15 lateral gene transfer events.</title>
        <authorList>
            <person name="Petersen C."/>
            <person name="Sorensen T."/>
            <person name="Nielsen M.R."/>
            <person name="Sondergaard T.E."/>
            <person name="Sorensen J.L."/>
            <person name="Fitzpatrick D.A."/>
            <person name="Frisvad J.C."/>
            <person name="Nielsen K.L."/>
        </authorList>
    </citation>
    <scope>NUCLEOTIDE SEQUENCE</scope>
    <source>
        <strain evidence="2">IBT 3081</strain>
    </source>
</reference>
<organism evidence="2 3">
    <name type="scientific">Penicillium concentricum</name>
    <dbReference type="NCBI Taxonomy" id="293559"/>
    <lineage>
        <taxon>Eukaryota</taxon>
        <taxon>Fungi</taxon>
        <taxon>Dikarya</taxon>
        <taxon>Ascomycota</taxon>
        <taxon>Pezizomycotina</taxon>
        <taxon>Eurotiomycetes</taxon>
        <taxon>Eurotiomycetidae</taxon>
        <taxon>Eurotiales</taxon>
        <taxon>Aspergillaceae</taxon>
        <taxon>Penicillium</taxon>
    </lineage>
</organism>
<gene>
    <name evidence="2" type="ORF">N7517_003183</name>
</gene>
<evidence type="ECO:0000256" key="1">
    <source>
        <dbReference type="SAM" id="MobiDB-lite"/>
    </source>
</evidence>
<dbReference type="OrthoDB" id="10527984at2759"/>
<accession>A0A9W9VKG8</accession>
<keyword evidence="3" id="KW-1185">Reference proteome</keyword>
<reference evidence="2" key="1">
    <citation type="submission" date="2022-12" db="EMBL/GenBank/DDBJ databases">
        <authorList>
            <person name="Petersen C."/>
        </authorList>
    </citation>
    <scope>NUCLEOTIDE SEQUENCE</scope>
    <source>
        <strain evidence="2">IBT 3081</strain>
    </source>
</reference>
<protein>
    <submittedName>
        <fullName evidence="2">Uncharacterized protein</fullName>
    </submittedName>
</protein>
<dbReference type="Proteomes" id="UP001147752">
    <property type="component" value="Unassembled WGS sequence"/>
</dbReference>
<feature type="compositionally biased region" description="Polar residues" evidence="1">
    <location>
        <begin position="1"/>
        <end position="12"/>
    </location>
</feature>
<feature type="region of interest" description="Disordered" evidence="1">
    <location>
        <begin position="1"/>
        <end position="32"/>
    </location>
</feature>
<sequence length="95" mass="10411">MLPQQQGTNSCLPNPDKSERKNATKGFYSSNEMRNGGVEAYAVRCARPVTGASVQSEKGTEDLVARETAYGRISQQALENGRGAPLLHWKESEQQ</sequence>
<dbReference type="AlphaFoldDB" id="A0A9W9VKG8"/>
<feature type="region of interest" description="Disordered" evidence="1">
    <location>
        <begin position="76"/>
        <end position="95"/>
    </location>
</feature>
<evidence type="ECO:0000313" key="2">
    <source>
        <dbReference type="EMBL" id="KAJ5385272.1"/>
    </source>
</evidence>
<proteinExistence type="predicted"/>
<comment type="caution">
    <text evidence="2">The sequence shown here is derived from an EMBL/GenBank/DDBJ whole genome shotgun (WGS) entry which is preliminary data.</text>
</comment>
<dbReference type="RefSeq" id="XP_056585048.1">
    <property type="nucleotide sequence ID" value="XM_056720913.1"/>
</dbReference>
<dbReference type="EMBL" id="JAPZBT010000001">
    <property type="protein sequence ID" value="KAJ5385272.1"/>
    <property type="molecule type" value="Genomic_DNA"/>
</dbReference>
<evidence type="ECO:0000313" key="3">
    <source>
        <dbReference type="Proteomes" id="UP001147752"/>
    </source>
</evidence>
<dbReference type="GeneID" id="81460096"/>